<accession>A0A1V6UAF2</accession>
<reference evidence="2" key="1">
    <citation type="journal article" date="2017" name="Nat. Microbiol.">
        <title>Global analysis of biosynthetic gene clusters reveals vast potential of secondary metabolite production in Penicillium species.</title>
        <authorList>
            <person name="Nielsen J.C."/>
            <person name="Grijseels S."/>
            <person name="Prigent S."/>
            <person name="Ji B."/>
            <person name="Dainat J."/>
            <person name="Nielsen K.F."/>
            <person name="Frisvad J.C."/>
            <person name="Workman M."/>
            <person name="Nielsen J."/>
        </authorList>
    </citation>
    <scope>NUCLEOTIDE SEQUENCE [LARGE SCALE GENOMIC DNA]</scope>
    <source>
        <strain evidence="2">IBT 31321</strain>
    </source>
</reference>
<evidence type="ECO:0000313" key="2">
    <source>
        <dbReference type="Proteomes" id="UP000191500"/>
    </source>
</evidence>
<sequence length="119" mass="13344">MRSIRYCDDMMMPPVTQLYKSLLLLLMPARSSSITQSILLRTPLLPPITQFIPHYSSWVAAADLTVTALAVPRAALAATSATARVAESNLFLELDSKYDHTLVQVDDEYGDDVMRPRRF</sequence>
<name>A0A1V6UAF2_9EURO</name>
<organism evidence="1 2">
    <name type="scientific">Penicillium coprophilum</name>
    <dbReference type="NCBI Taxonomy" id="36646"/>
    <lineage>
        <taxon>Eukaryota</taxon>
        <taxon>Fungi</taxon>
        <taxon>Dikarya</taxon>
        <taxon>Ascomycota</taxon>
        <taxon>Pezizomycotina</taxon>
        <taxon>Eurotiomycetes</taxon>
        <taxon>Eurotiomycetidae</taxon>
        <taxon>Eurotiales</taxon>
        <taxon>Aspergillaceae</taxon>
        <taxon>Penicillium</taxon>
    </lineage>
</organism>
<dbReference type="EMBL" id="MDDG01000013">
    <property type="protein sequence ID" value="OQE35446.1"/>
    <property type="molecule type" value="Genomic_DNA"/>
</dbReference>
<gene>
    <name evidence="1" type="ORF">PENCOP_c013G06452</name>
</gene>
<proteinExistence type="predicted"/>
<comment type="caution">
    <text evidence="1">The sequence shown here is derived from an EMBL/GenBank/DDBJ whole genome shotgun (WGS) entry which is preliminary data.</text>
</comment>
<evidence type="ECO:0000313" key="1">
    <source>
        <dbReference type="EMBL" id="OQE35446.1"/>
    </source>
</evidence>
<protein>
    <submittedName>
        <fullName evidence="1">Uncharacterized protein</fullName>
    </submittedName>
</protein>
<dbReference type="AlphaFoldDB" id="A0A1V6UAF2"/>
<dbReference type="Proteomes" id="UP000191500">
    <property type="component" value="Unassembled WGS sequence"/>
</dbReference>
<keyword evidence="2" id="KW-1185">Reference proteome</keyword>